<sequence>MFDQPNSRPPCTHSDEPLNAGLSRPVPDTAVFQNPARISLAQVLCAVEAQLEGAVRRDTRSAFAALERAGVDLIGTLATPDRVRTVLDGLSPGSLGVSEKRLANIRSLVVGAVKQFGQRRICITREIPPSPEWVELLASIPERNLRWGLGRLACFCTVKGTRPEGVQVETLQGLFAALEAEELVKDPCNTLKHTIAVWNICRKRVPGWPDIRLASPSKTAPAMLSLEAFPASFRADVIAWEERMRHPDLLDPTAPVRPLREPTLKGYQFTFRRVASALVRAGTVPAAAMVGLAVLVQPEHFTTGLREYLPEEGSKRTTDYAHKMATQLIVVARMHLAFNEGQLRALQAIADRIKPKGGRRMGERNRERLHQFDDPAVVQRFLRFPEQELARALRQTNPFRRAKGVERALAISFEIFTGLRVKNLRSLHLTRDLRRSGGRVFLQIPDEEMKTGRRLDLELPANTIALLDAFLRDHRGRLPGAEGPYLFPGEDSGPRSYDAMSEALGEPLRTHAGITVSPHLYRHIIAKIVVERHPELALDVSRRLGHASINTTFQSYLGTEGPAASRRINALLQRVRDGKGDMS</sequence>
<dbReference type="RefSeq" id="WP_209843411.1">
    <property type="nucleotide sequence ID" value="NZ_JAGGJP010000031.1"/>
</dbReference>
<dbReference type="SUPFAM" id="SSF56349">
    <property type="entry name" value="DNA breaking-rejoining enzymes"/>
    <property type="match status" value="1"/>
</dbReference>
<keyword evidence="1" id="KW-0233">DNA recombination</keyword>
<evidence type="ECO:0000259" key="3">
    <source>
        <dbReference type="PROSITE" id="PS51898"/>
    </source>
</evidence>
<protein>
    <submittedName>
        <fullName evidence="4">Tyrosine-type recombinase/integrase</fullName>
    </submittedName>
</protein>
<dbReference type="InterPro" id="IPR002104">
    <property type="entry name" value="Integrase_catalytic"/>
</dbReference>
<comment type="caution">
    <text evidence="4">The sequence shown here is derived from an EMBL/GenBank/DDBJ whole genome shotgun (WGS) entry which is preliminary data.</text>
</comment>
<keyword evidence="5" id="KW-1185">Reference proteome</keyword>
<evidence type="ECO:0000313" key="5">
    <source>
        <dbReference type="Proteomes" id="UP001596056"/>
    </source>
</evidence>
<dbReference type="EMBL" id="JBHSNA010000029">
    <property type="protein sequence ID" value="MFC5568186.1"/>
    <property type="molecule type" value="Genomic_DNA"/>
</dbReference>
<gene>
    <name evidence="4" type="ORF">ACFPOC_17415</name>
</gene>
<evidence type="ECO:0000313" key="4">
    <source>
        <dbReference type="EMBL" id="MFC5568186.1"/>
    </source>
</evidence>
<dbReference type="PROSITE" id="PS51898">
    <property type="entry name" value="TYR_RECOMBINASE"/>
    <property type="match status" value="1"/>
</dbReference>
<accession>A0ABW0SH02</accession>
<feature type="region of interest" description="Disordered" evidence="2">
    <location>
        <begin position="1"/>
        <end position="26"/>
    </location>
</feature>
<dbReference type="Pfam" id="PF00589">
    <property type="entry name" value="Phage_integrase"/>
    <property type="match status" value="1"/>
</dbReference>
<dbReference type="CDD" id="cd00397">
    <property type="entry name" value="DNA_BRE_C"/>
    <property type="match status" value="1"/>
</dbReference>
<dbReference type="Gene3D" id="1.10.443.10">
    <property type="entry name" value="Intergrase catalytic core"/>
    <property type="match status" value="1"/>
</dbReference>
<name>A0ABW0SH02_9RHOB</name>
<organism evidence="4 5">
    <name type="scientific">Rubellimicrobium aerolatum</name>
    <dbReference type="NCBI Taxonomy" id="490979"/>
    <lineage>
        <taxon>Bacteria</taxon>
        <taxon>Pseudomonadati</taxon>
        <taxon>Pseudomonadota</taxon>
        <taxon>Alphaproteobacteria</taxon>
        <taxon>Rhodobacterales</taxon>
        <taxon>Roseobacteraceae</taxon>
        <taxon>Rubellimicrobium</taxon>
    </lineage>
</organism>
<evidence type="ECO:0000256" key="2">
    <source>
        <dbReference type="SAM" id="MobiDB-lite"/>
    </source>
</evidence>
<dbReference type="Proteomes" id="UP001596056">
    <property type="component" value="Unassembled WGS sequence"/>
</dbReference>
<evidence type="ECO:0000256" key="1">
    <source>
        <dbReference type="ARBA" id="ARBA00023172"/>
    </source>
</evidence>
<reference evidence="5" key="1">
    <citation type="journal article" date="2019" name="Int. J. Syst. Evol. Microbiol.">
        <title>The Global Catalogue of Microorganisms (GCM) 10K type strain sequencing project: providing services to taxonomists for standard genome sequencing and annotation.</title>
        <authorList>
            <consortium name="The Broad Institute Genomics Platform"/>
            <consortium name="The Broad Institute Genome Sequencing Center for Infectious Disease"/>
            <person name="Wu L."/>
            <person name="Ma J."/>
        </authorList>
    </citation>
    <scope>NUCLEOTIDE SEQUENCE [LARGE SCALE GENOMIC DNA]</scope>
    <source>
        <strain evidence="5">KACC 11588</strain>
    </source>
</reference>
<feature type="domain" description="Tyr recombinase" evidence="3">
    <location>
        <begin position="380"/>
        <end position="572"/>
    </location>
</feature>
<proteinExistence type="predicted"/>
<dbReference type="InterPro" id="IPR013762">
    <property type="entry name" value="Integrase-like_cat_sf"/>
</dbReference>
<dbReference type="InterPro" id="IPR011010">
    <property type="entry name" value="DNA_brk_join_enz"/>
</dbReference>